<evidence type="ECO:0000313" key="2">
    <source>
        <dbReference type="Proteomes" id="UP000030687"/>
    </source>
</evidence>
<name>V4UDX1_CITCL</name>
<sequence length="71" mass="8294">MIKFKMTDSEYICWFPTHVSFMKELLIRVSKICWTGGDNDLELVSKEITGLGLLPWEFRGRISLKPTLEED</sequence>
<dbReference type="Proteomes" id="UP000030687">
    <property type="component" value="Unassembled WGS sequence"/>
</dbReference>
<dbReference type="AlphaFoldDB" id="V4UDX1"/>
<evidence type="ECO:0000313" key="1">
    <source>
        <dbReference type="EMBL" id="ESR64232.1"/>
    </source>
</evidence>
<gene>
    <name evidence="1" type="ORF">CICLE_v10010844mg</name>
</gene>
<dbReference type="EMBL" id="KI535697">
    <property type="protein sequence ID" value="ESR64232.1"/>
    <property type="molecule type" value="Genomic_DNA"/>
</dbReference>
<protein>
    <submittedName>
        <fullName evidence="1">Uncharacterized protein</fullName>
    </submittedName>
</protein>
<reference evidence="1 2" key="1">
    <citation type="submission" date="2013-10" db="EMBL/GenBank/DDBJ databases">
        <authorList>
            <consortium name="International Citrus Genome Consortium"/>
            <person name="Jenkins J."/>
            <person name="Schmutz J."/>
            <person name="Prochnik S."/>
            <person name="Rokhsar D."/>
            <person name="Gmitter F."/>
            <person name="Ollitrault P."/>
            <person name="Machado M."/>
            <person name="Talon M."/>
            <person name="Wincker P."/>
            <person name="Jaillon O."/>
            <person name="Morgante M."/>
        </authorList>
    </citation>
    <scope>NUCLEOTIDE SEQUENCE</scope>
    <source>
        <strain evidence="2">cv. Clemenules</strain>
    </source>
</reference>
<organism evidence="1 2">
    <name type="scientific">Citrus clementina</name>
    <name type="common">Clementine</name>
    <name type="synonym">Citrus deliciosa x Citrus sinensis</name>
    <dbReference type="NCBI Taxonomy" id="85681"/>
    <lineage>
        <taxon>Eukaryota</taxon>
        <taxon>Viridiplantae</taxon>
        <taxon>Streptophyta</taxon>
        <taxon>Embryophyta</taxon>
        <taxon>Tracheophyta</taxon>
        <taxon>Spermatophyta</taxon>
        <taxon>Magnoliopsida</taxon>
        <taxon>eudicotyledons</taxon>
        <taxon>Gunneridae</taxon>
        <taxon>Pentapetalae</taxon>
        <taxon>rosids</taxon>
        <taxon>malvids</taxon>
        <taxon>Sapindales</taxon>
        <taxon>Rutaceae</taxon>
        <taxon>Aurantioideae</taxon>
        <taxon>Citrus</taxon>
    </lineage>
</organism>
<keyword evidence="2" id="KW-1185">Reference proteome</keyword>
<proteinExistence type="predicted"/>
<dbReference type="InParanoid" id="V4UDX1"/>
<dbReference type="Gramene" id="ESR64232">
    <property type="protein sequence ID" value="ESR64232"/>
    <property type="gene ID" value="CICLE_v10010844mg"/>
</dbReference>
<dbReference type="KEGG" id="cic:CICLE_v10010844mg"/>
<accession>V4UDX1</accession>